<dbReference type="PANTHER" id="PTHR47018:SF1">
    <property type="entry name" value="TESMIN_TSO1-LIKE CXC DOMAIN-CONTAINING PROTEIN"/>
    <property type="match status" value="1"/>
</dbReference>
<comment type="caution">
    <text evidence="2">The sequence shown here is derived from an EMBL/GenBank/DDBJ whole genome shotgun (WGS) entry which is preliminary data.</text>
</comment>
<name>A0A7D9DH04_PARCT</name>
<evidence type="ECO:0000256" key="1">
    <source>
        <dbReference type="SAM" id="MobiDB-lite"/>
    </source>
</evidence>
<evidence type="ECO:0000313" key="2">
    <source>
        <dbReference type="EMBL" id="CAB3985536.1"/>
    </source>
</evidence>
<organism evidence="2 3">
    <name type="scientific">Paramuricea clavata</name>
    <name type="common">Red gorgonian</name>
    <name type="synonym">Violescent sea-whip</name>
    <dbReference type="NCBI Taxonomy" id="317549"/>
    <lineage>
        <taxon>Eukaryota</taxon>
        <taxon>Metazoa</taxon>
        <taxon>Cnidaria</taxon>
        <taxon>Anthozoa</taxon>
        <taxon>Octocorallia</taxon>
        <taxon>Malacalcyonacea</taxon>
        <taxon>Plexauridae</taxon>
        <taxon>Paramuricea</taxon>
    </lineage>
</organism>
<keyword evidence="3" id="KW-1185">Reference proteome</keyword>
<dbReference type="PANTHER" id="PTHR47018">
    <property type="entry name" value="CXC DOMAIN-CONTAINING PROTEIN-RELATED"/>
    <property type="match status" value="1"/>
</dbReference>
<proteinExistence type="predicted"/>
<accession>A0A7D9DH04</accession>
<dbReference type="Proteomes" id="UP001152795">
    <property type="component" value="Unassembled WGS sequence"/>
</dbReference>
<feature type="region of interest" description="Disordered" evidence="1">
    <location>
        <begin position="105"/>
        <end position="126"/>
    </location>
</feature>
<dbReference type="EMBL" id="CACRXK020000883">
    <property type="protein sequence ID" value="CAB3985536.1"/>
    <property type="molecule type" value="Genomic_DNA"/>
</dbReference>
<gene>
    <name evidence="2" type="ORF">PACLA_8A002548</name>
</gene>
<evidence type="ECO:0000313" key="3">
    <source>
        <dbReference type="Proteomes" id="UP001152795"/>
    </source>
</evidence>
<reference evidence="2" key="1">
    <citation type="submission" date="2020-04" db="EMBL/GenBank/DDBJ databases">
        <authorList>
            <person name="Alioto T."/>
            <person name="Alioto T."/>
            <person name="Gomez Garrido J."/>
        </authorList>
    </citation>
    <scope>NUCLEOTIDE SEQUENCE</scope>
    <source>
        <strain evidence="2">A484AB</strain>
    </source>
</reference>
<sequence length="1298" mass="146357">MSSLPKAKDVVKTDWQQCVICQENTEEVLQCPAESKRTDVGAGYKTLADNIVRFGQLGCMPLSLNIERLDEGSGIEQTFISEKARWHKSCNTKFNITKLRRAEKRYSTEEQSSGIGKKFTRSNTGSEAPPNINRCFICDECERWNNPLHNASTFGLDARVRKYAAVLNDQNLLAKLSTGDLVAIEAKYHNACLTSLSNRARAVDTEDKDDDHTLQLEGIAFAELVIFIEDSRSQEDVIPIHKLVDLSSMYTSRLKQLGANIIGRTHTSRLKDRILAMIPDLEEHKQGRDILLAFKEDVAMALRRARENCDNEAMHLARSATIVRREMMMIENSFDGLFDKDCQHNSVPKSLLSLINMILYGPNIKTQASNANATQAGLSIAQLLQYNSYLRRRKGPHQHERHSRKRETPLPIYLGLSVHAKTRSRELVDNLYNLGLSVSYDRVMSISTDLGNGVCRRFEEEKVVCPTNLRKRLFTTAAIDNIDHNPSSTTASDSFHGTGISLFQHVSTDCPGIDREIVVLEQSSSTITTKTVSQLPDSYANVPPASLRQKDPPVPEMQCEMKGDGSIYMCAVKEEFLWLENVRATIDTQQNLEEGECISWAGYHSNLEEEKEYTEHAISSLLPLFPDESKSVAMIRHAVDMIRRAVTHLNPGQVPVIALDQPLYAVAKQIQWNWPESYGEHHVVMMFGGLHIEMAFLRLLGHWLEDSGWTSALIQSKVASPGTADSFIKAASVTRSRHAHQLTASSLYILLCHAYTQYSGLAEDASLPFDDWCLEKMASTPQFQFWYITLQLELMLLLFIRSLREANFQLYVDTLSKMIPWFFALDHVNYSRWLPIHLRDMISLNTMHPEVASEFISAGSFTVRKTGRKFSAMAIDQAHEQNNAMVKGEGGAVGLTENPSALRRWMISGPEIARIVNEFEVSMGVGGNDKQSNGKHHEEARSAQVAFFKDTKSLVTAVEEMSNPFLEESEELYKLDNKVVAAPSVVSTVRKIEELGKSQFDTYITERLVNHTFPLSEPIKKNKLPLFSSPPPKTLSKTKQQLSSVKSDCALFSRLYISCQTREGNLEDFFRHENQACPPSLSNCGNLRLPGSKSDVVDCLAAHSQPRDHAPEHIDVIIIDEAQLQRARRVDIVWDEYIPNSLKSATRKKRGSGIRRRVQSDNELPRDWQGFLRLDENKSELFKYLAEHASRIVSGEKEVISTYGQEVLCNQPRSDVSRLAPCTHEEADTRMFLHAADALNQGHRSIMLRTVDSDVLVLATAVVHQLQQHDPAIELWVAFGTGKTCDILKHIKFRPAWE</sequence>
<protein>
    <submittedName>
        <fullName evidence="2">Uncharacterized protein</fullName>
    </submittedName>
</protein>
<dbReference type="OrthoDB" id="5986400at2759"/>